<accession>A0A6N2NGK5</accession>
<gene>
    <name evidence="1" type="ORF">SVIM_LOCUS515144</name>
</gene>
<reference evidence="1" key="1">
    <citation type="submission" date="2019-03" db="EMBL/GenBank/DDBJ databases">
        <authorList>
            <person name="Mank J."/>
            <person name="Almeida P."/>
        </authorList>
    </citation>
    <scope>NUCLEOTIDE SEQUENCE</scope>
    <source>
        <strain evidence="1">78183</strain>
    </source>
</reference>
<proteinExistence type="predicted"/>
<dbReference type="EMBL" id="CAADRP010002351">
    <property type="protein sequence ID" value="VFU66368.1"/>
    <property type="molecule type" value="Genomic_DNA"/>
</dbReference>
<dbReference type="AlphaFoldDB" id="A0A6N2NGK5"/>
<organism evidence="1">
    <name type="scientific">Salix viminalis</name>
    <name type="common">Common osier</name>
    <name type="synonym">Basket willow</name>
    <dbReference type="NCBI Taxonomy" id="40686"/>
    <lineage>
        <taxon>Eukaryota</taxon>
        <taxon>Viridiplantae</taxon>
        <taxon>Streptophyta</taxon>
        <taxon>Embryophyta</taxon>
        <taxon>Tracheophyta</taxon>
        <taxon>Spermatophyta</taxon>
        <taxon>Magnoliopsida</taxon>
        <taxon>eudicotyledons</taxon>
        <taxon>Gunneridae</taxon>
        <taxon>Pentapetalae</taxon>
        <taxon>rosids</taxon>
        <taxon>fabids</taxon>
        <taxon>Malpighiales</taxon>
        <taxon>Salicaceae</taxon>
        <taxon>Saliceae</taxon>
        <taxon>Salix</taxon>
    </lineage>
</organism>
<name>A0A6N2NGK5_SALVM</name>
<protein>
    <submittedName>
        <fullName evidence="1">Uncharacterized protein</fullName>
    </submittedName>
</protein>
<sequence length="130" mass="15014">MKRKGGGANLSLGSLNFDYFHAFFSLMETMLLPPLDEYRLHTRKEEEEKNLVPLSKVVKGVLLQQLVQAVVAHALFLQYEKSSVFYVSRTLLFYLSWPWFRAKIKSLGLATTRLQDQFLRVASSLPSTEW</sequence>
<evidence type="ECO:0000313" key="1">
    <source>
        <dbReference type="EMBL" id="VFU66368.1"/>
    </source>
</evidence>